<keyword evidence="2" id="KW-1185">Reference proteome</keyword>
<evidence type="ECO:0008006" key="3">
    <source>
        <dbReference type="Google" id="ProtNLM"/>
    </source>
</evidence>
<name>A0A385E4R5_9CAUD</name>
<evidence type="ECO:0000313" key="2">
    <source>
        <dbReference type="Proteomes" id="UP000263435"/>
    </source>
</evidence>
<sequence>MAKNTGLKRDAVKYIRDGIKSQYKKKDCCEICGTTEDIELHHYHTVAFVLERYTKEKGLDLSNVDKILAMREEFYKDKWYELVEDTVSLCNTHHVLLHKIYGQKPLLHTASKQRKWVEKMHNKANGIEDLTEEPTVSYETALGTFAVKSKPLSKFLV</sequence>
<dbReference type="EMBL" id="MH645904">
    <property type="protein sequence ID" value="AXQ66766.1"/>
    <property type="molecule type" value="Genomic_DNA"/>
</dbReference>
<protein>
    <recommendedName>
        <fullName evidence="3">Nicking endonuclease</fullName>
    </recommendedName>
</protein>
<proteinExistence type="predicted"/>
<organism evidence="1 2">
    <name type="scientific">Vibrio phage vB_VpS_PG07</name>
    <dbReference type="NCBI Taxonomy" id="2301664"/>
    <lineage>
        <taxon>Viruses</taxon>
        <taxon>Duplodnaviria</taxon>
        <taxon>Heunggongvirae</taxon>
        <taxon>Uroviricota</taxon>
        <taxon>Caudoviricetes</taxon>
        <taxon>Demerecviridae</taxon>
        <taxon>Pogseptimavirus</taxon>
        <taxon>Pogseptimavirus PG07</taxon>
    </lineage>
</organism>
<dbReference type="KEGG" id="vg:54999491"/>
<dbReference type="GeneID" id="54999491"/>
<evidence type="ECO:0000313" key="1">
    <source>
        <dbReference type="EMBL" id="AXQ66766.1"/>
    </source>
</evidence>
<accession>A0A385E4R5</accession>
<dbReference type="RefSeq" id="YP_009808588.1">
    <property type="nucleotide sequence ID" value="NC_048041.1"/>
</dbReference>
<dbReference type="Proteomes" id="UP000263435">
    <property type="component" value="Segment"/>
</dbReference>
<reference evidence="1 2" key="1">
    <citation type="submission" date="2018-07" db="EMBL/GenBank/DDBJ databases">
        <title>Sequencing of PG07.</title>
        <authorList>
            <person name="Ding T."/>
        </authorList>
    </citation>
    <scope>NUCLEOTIDE SEQUENCE [LARGE SCALE GENOMIC DNA]</scope>
</reference>